<feature type="domain" description="HAMP" evidence="8">
    <location>
        <begin position="204"/>
        <end position="257"/>
    </location>
</feature>
<keyword evidence="7" id="KW-1133">Transmembrane helix</keyword>
<dbReference type="PANTHER" id="PTHR43531">
    <property type="entry name" value="PROTEIN ICFG"/>
    <property type="match status" value="1"/>
</dbReference>
<dbReference type="AlphaFoldDB" id="A0A8J8KFB4"/>
<comment type="subcellular location">
    <subcellularLocation>
        <location evidence="1">Cell membrane</location>
    </subcellularLocation>
</comment>
<dbReference type="Proteomes" id="UP000625804">
    <property type="component" value="Unassembled WGS sequence"/>
</dbReference>
<dbReference type="GO" id="GO:0007165">
    <property type="term" value="P:signal transduction"/>
    <property type="evidence" value="ECO:0007669"/>
    <property type="project" value="InterPro"/>
</dbReference>
<keyword evidence="4 7" id="KW-0472">Membrane</keyword>
<dbReference type="Gene3D" id="6.10.340.10">
    <property type="match status" value="1"/>
</dbReference>
<organism evidence="9 10">
    <name type="scientific">Calidifontibacillus erzurumensis</name>
    <dbReference type="NCBI Taxonomy" id="2741433"/>
    <lineage>
        <taxon>Bacteria</taxon>
        <taxon>Bacillati</taxon>
        <taxon>Bacillota</taxon>
        <taxon>Bacilli</taxon>
        <taxon>Bacillales</taxon>
        <taxon>Bacillaceae</taxon>
        <taxon>Calidifontibacillus/Schinkia group</taxon>
        <taxon>Calidifontibacillus</taxon>
    </lineage>
</organism>
<gene>
    <name evidence="9" type="ORF">HR057_13260</name>
</gene>
<dbReference type="SMART" id="SM00304">
    <property type="entry name" value="HAMP"/>
    <property type="match status" value="1"/>
</dbReference>
<dbReference type="SUPFAM" id="SSF158472">
    <property type="entry name" value="HAMP domain-like"/>
    <property type="match status" value="1"/>
</dbReference>
<dbReference type="RefSeq" id="WP_173731923.1">
    <property type="nucleotide sequence ID" value="NZ_JABTTE010000020.1"/>
</dbReference>
<name>A0A8J8KFB4_9BACI</name>
<evidence type="ECO:0000256" key="1">
    <source>
        <dbReference type="ARBA" id="ARBA00004236"/>
    </source>
</evidence>
<dbReference type="Pfam" id="PF00672">
    <property type="entry name" value="HAMP"/>
    <property type="match status" value="1"/>
</dbReference>
<evidence type="ECO:0000259" key="8">
    <source>
        <dbReference type="PROSITE" id="PS50885"/>
    </source>
</evidence>
<evidence type="ECO:0000313" key="9">
    <source>
        <dbReference type="EMBL" id="NSL52720.1"/>
    </source>
</evidence>
<dbReference type="InterPro" id="IPR024478">
    <property type="entry name" value="HlyB_4HB_MCP"/>
</dbReference>
<reference evidence="9" key="1">
    <citation type="submission" date="2020-06" db="EMBL/GenBank/DDBJ databases">
        <title>A novel thermopfilic bacterium from Erzurum, Turkey.</title>
        <authorList>
            <person name="Adiguzel A."/>
            <person name="Ay H."/>
            <person name="Baltaci M.O."/>
        </authorList>
    </citation>
    <scope>NUCLEOTIDE SEQUENCE</scope>
    <source>
        <strain evidence="9">P2</strain>
    </source>
</reference>
<evidence type="ECO:0000256" key="4">
    <source>
        <dbReference type="ARBA" id="ARBA00023136"/>
    </source>
</evidence>
<dbReference type="GO" id="GO:0004888">
    <property type="term" value="F:transmembrane signaling receptor activity"/>
    <property type="evidence" value="ECO:0007669"/>
    <property type="project" value="TreeGrafter"/>
</dbReference>
<dbReference type="Gene3D" id="3.40.1090.10">
    <property type="entry name" value="Cytosolic phospholipase A2 catalytic domain"/>
    <property type="match status" value="1"/>
</dbReference>
<evidence type="ECO:0000256" key="7">
    <source>
        <dbReference type="SAM" id="Phobius"/>
    </source>
</evidence>
<evidence type="ECO:0000313" key="10">
    <source>
        <dbReference type="Proteomes" id="UP000625804"/>
    </source>
</evidence>
<feature type="transmembrane region" description="Helical" evidence="7">
    <location>
        <begin position="184"/>
        <end position="203"/>
    </location>
</feature>
<dbReference type="CDD" id="cd19411">
    <property type="entry name" value="MCP2201-like_sensor"/>
    <property type="match status" value="1"/>
</dbReference>
<keyword evidence="6" id="KW-0175">Coiled coil</keyword>
<protein>
    <submittedName>
        <fullName evidence="9">HAMP domain-containing protein</fullName>
    </submittedName>
</protein>
<feature type="coiled-coil region" evidence="6">
    <location>
        <begin position="85"/>
        <end position="131"/>
    </location>
</feature>
<evidence type="ECO:0000256" key="2">
    <source>
        <dbReference type="ARBA" id="ARBA00022475"/>
    </source>
</evidence>
<evidence type="ECO:0000256" key="5">
    <source>
        <dbReference type="ARBA" id="ARBA00029447"/>
    </source>
</evidence>
<dbReference type="PANTHER" id="PTHR43531:SF11">
    <property type="entry name" value="METHYL-ACCEPTING CHEMOTAXIS PROTEIN 3"/>
    <property type="match status" value="1"/>
</dbReference>
<keyword evidence="2" id="KW-1003">Cell membrane</keyword>
<comment type="caution">
    <text evidence="9">The sequence shown here is derived from an EMBL/GenBank/DDBJ whole genome shotgun (WGS) entry which is preliminary data.</text>
</comment>
<dbReference type="PROSITE" id="PS50885">
    <property type="entry name" value="HAMP"/>
    <property type="match status" value="1"/>
</dbReference>
<accession>A0A8J8KFB4</accession>
<dbReference type="InterPro" id="IPR003660">
    <property type="entry name" value="HAMP_dom"/>
</dbReference>
<keyword evidence="10" id="KW-1185">Reference proteome</keyword>
<dbReference type="GO" id="GO:0006935">
    <property type="term" value="P:chemotaxis"/>
    <property type="evidence" value="ECO:0007669"/>
    <property type="project" value="UniProtKB-KW"/>
</dbReference>
<comment type="similarity">
    <text evidence="5">Belongs to the methyl-accepting chemotaxis (MCP) protein family.</text>
</comment>
<dbReference type="EMBL" id="JABTTE010000020">
    <property type="protein sequence ID" value="NSL52720.1"/>
    <property type="molecule type" value="Genomic_DNA"/>
</dbReference>
<evidence type="ECO:0000256" key="3">
    <source>
        <dbReference type="ARBA" id="ARBA00022500"/>
    </source>
</evidence>
<dbReference type="Pfam" id="PF12729">
    <property type="entry name" value="4HB_MCP_1"/>
    <property type="match status" value="1"/>
</dbReference>
<dbReference type="GO" id="GO:0005886">
    <property type="term" value="C:plasma membrane"/>
    <property type="evidence" value="ECO:0007669"/>
    <property type="project" value="UniProtKB-SubCell"/>
</dbReference>
<evidence type="ECO:0000256" key="6">
    <source>
        <dbReference type="SAM" id="Coils"/>
    </source>
</evidence>
<dbReference type="InterPro" id="IPR047347">
    <property type="entry name" value="YvaQ-like_sensor"/>
</dbReference>
<sequence>MKLTVSKKMFLGFGAIIALLIILGKFASMEIEKTIKTYDNFLDNRVEKVSLIKDLIISSKDMQLAIRGFLLIEEDESLALYQNSLNKQEEISEKLQSLITEERERALLQELNHLTTQYTQAAEEMIALKKEGNPTFINILSEKGYPLVQAYLTKADEMIAFQVSQLEKVRNITNEKIKDIKRSFFILGIITVLLGIGIAFVISRMISNPVKRMSIIAEKIADGDLTQDTIKINNKDEIGALANAFNDMTFKLKRVLHHINNSAEQVAEASK</sequence>
<keyword evidence="3" id="KW-0145">Chemotaxis</keyword>
<dbReference type="InterPro" id="IPR051310">
    <property type="entry name" value="MCP_chemotaxis"/>
</dbReference>
<proteinExistence type="inferred from homology"/>
<keyword evidence="7" id="KW-0812">Transmembrane</keyword>
<dbReference type="CDD" id="cd06225">
    <property type="entry name" value="HAMP"/>
    <property type="match status" value="1"/>
</dbReference>